<dbReference type="KEGG" id="fpal:HYN49_13680"/>
<protein>
    <recommendedName>
        <fullName evidence="3">DUF2806 domain-containing protein</fullName>
    </recommendedName>
</protein>
<evidence type="ECO:0000313" key="2">
    <source>
        <dbReference type="Proteomes" id="UP000244937"/>
    </source>
</evidence>
<proteinExistence type="predicted"/>
<dbReference type="EMBL" id="CP029187">
    <property type="protein sequence ID" value="AWI26867.1"/>
    <property type="molecule type" value="Genomic_DNA"/>
</dbReference>
<evidence type="ECO:0008006" key="3">
    <source>
        <dbReference type="Google" id="ProtNLM"/>
    </source>
</evidence>
<gene>
    <name evidence="1" type="ORF">HYN49_13680</name>
</gene>
<dbReference type="Proteomes" id="UP000244937">
    <property type="component" value="Chromosome"/>
</dbReference>
<dbReference type="Pfam" id="PF10987">
    <property type="entry name" value="DUF2806"/>
    <property type="match status" value="1"/>
</dbReference>
<evidence type="ECO:0000313" key="1">
    <source>
        <dbReference type="EMBL" id="AWI26867.1"/>
    </source>
</evidence>
<accession>A0A2S1SKK1</accession>
<name>A0A2S1SKK1_9FLAO</name>
<dbReference type="AlphaFoldDB" id="A0A2S1SKK1"/>
<dbReference type="OrthoDB" id="886161at2"/>
<reference evidence="1 2" key="1">
    <citation type="submission" date="2018-05" db="EMBL/GenBank/DDBJ databases">
        <title>Genome sequencing of Flavobacterium sp. HYN0049.</title>
        <authorList>
            <person name="Yi H."/>
            <person name="Baek C."/>
        </authorList>
    </citation>
    <scope>NUCLEOTIDE SEQUENCE [LARGE SCALE GENOMIC DNA]</scope>
    <source>
        <strain evidence="1 2">HYN0049</strain>
    </source>
</reference>
<organism evidence="1 2">
    <name type="scientific">Flavobacterium pallidum</name>
    <dbReference type="NCBI Taxonomy" id="2172098"/>
    <lineage>
        <taxon>Bacteria</taxon>
        <taxon>Pseudomonadati</taxon>
        <taxon>Bacteroidota</taxon>
        <taxon>Flavobacteriia</taxon>
        <taxon>Flavobacteriales</taxon>
        <taxon>Flavobacteriaceae</taxon>
        <taxon>Flavobacterium</taxon>
    </lineage>
</organism>
<sequence length="311" mass="36107">MAIIKIDGKPLEKLIEVISIGIGKLYRPKEIRKIADAEAYKIEVIEKAIAKSKVNSLEIDFEYKQKIDSRIYHIEAKRQLNIENITYKVAEQLQNETHVSEENLDDDWISRFFDTVQDISNDDMQILWSRILYGEIKRPKSFSLRTLEFLKNLSQDDAKLLKKISKFCLSASNDNNFILYNPCHQLYTDKWDFTYREFLYLTELGILSPHEASYIIADKVMGSEIGFGHGNKAIIFKSEIDGLYFGINATPFTKLGNELLRLIEKEVTEDYLHEFIRIALKNKQNVTVTLGIEVGEDNGEKLYDNFQPFKL</sequence>
<dbReference type="RefSeq" id="WP_108904642.1">
    <property type="nucleotide sequence ID" value="NZ_CP029187.1"/>
</dbReference>
<keyword evidence="2" id="KW-1185">Reference proteome</keyword>
<dbReference type="InterPro" id="IPR021254">
    <property type="entry name" value="DUF2806"/>
</dbReference>